<feature type="compositionally biased region" description="Low complexity" evidence="3">
    <location>
        <begin position="407"/>
        <end position="420"/>
    </location>
</feature>
<dbReference type="InterPro" id="IPR040397">
    <property type="entry name" value="SWAP"/>
</dbReference>
<feature type="compositionally biased region" description="Basic and acidic residues" evidence="3">
    <location>
        <begin position="452"/>
        <end position="476"/>
    </location>
</feature>
<evidence type="ECO:0000313" key="6">
    <source>
        <dbReference type="Proteomes" id="UP000077755"/>
    </source>
</evidence>
<dbReference type="Proteomes" id="UP000077755">
    <property type="component" value="Chromosome 7"/>
</dbReference>
<feature type="compositionally biased region" description="Basic and acidic residues" evidence="3">
    <location>
        <begin position="429"/>
        <end position="441"/>
    </location>
</feature>
<dbReference type="EMBL" id="CP093349">
    <property type="protein sequence ID" value="WOH10108.1"/>
    <property type="molecule type" value="Genomic_DNA"/>
</dbReference>
<organism evidence="5 6">
    <name type="scientific">Daucus carota subsp. sativus</name>
    <name type="common">Carrot</name>
    <dbReference type="NCBI Taxonomy" id="79200"/>
    <lineage>
        <taxon>Eukaryota</taxon>
        <taxon>Viridiplantae</taxon>
        <taxon>Streptophyta</taxon>
        <taxon>Embryophyta</taxon>
        <taxon>Tracheophyta</taxon>
        <taxon>Spermatophyta</taxon>
        <taxon>Magnoliopsida</taxon>
        <taxon>eudicotyledons</taxon>
        <taxon>Gunneridae</taxon>
        <taxon>Pentapetalae</taxon>
        <taxon>asterids</taxon>
        <taxon>campanulids</taxon>
        <taxon>Apiales</taxon>
        <taxon>Apiaceae</taxon>
        <taxon>Apioideae</taxon>
        <taxon>Scandiceae</taxon>
        <taxon>Daucinae</taxon>
        <taxon>Daucus</taxon>
        <taxon>Daucus sect. Daucus</taxon>
    </lineage>
</organism>
<name>A0AAF0XL87_DAUCS</name>
<proteinExistence type="predicted"/>
<feature type="region of interest" description="Disordered" evidence="3">
    <location>
        <begin position="237"/>
        <end position="497"/>
    </location>
</feature>
<sequence length="523" mass="60171">MWHEARRSERKVHDMMDAARKRAQRRAVYLAKRRGDPQQSIQVSGSRCRMYRDDGLYQATQDQQGLIPWNGKQDIMIDRFDGRALLDFIRDSDSRRIRVPDKTEEEEELEEFVNFERYRDLIKHRRRGFTDEDGLQHVHLEMEAKNVALFGLDRSQPAQPPANKGAYSQVGFSYDGEGKQETQYSDGDDNDEDEDEDEDDDEDFNSDDSNDEGMDLIAKDFGVKRYGWLVFMDKKAKEEERRQKEIVKGDPAMKKLSRKDRRKASQIEREREREVARGVGSRVLHHDPYRESRRSPTYEAYPRSRRSRSRSYSPSRSRRHARGAHSDDVPRSKSRAPKIEYITEFGGAGEGAEPKIVGYSPPPSPRSEAGSLNRPSSGHILEALHVDPASGVSLDKEKNSKLPKPPASTSSALAKLSKATGSGSLSKQPAEKKETPQERLKRIMSKQLNKQIKKDTAVEMAKKREQDRQRLEKLAETNRLSRYRRRSRSRSYSRSPPRISKNLYILTTNSIFDFVGGALMVFT</sequence>
<keyword evidence="6" id="KW-1185">Reference proteome</keyword>
<dbReference type="GO" id="GO:0008380">
    <property type="term" value="P:RNA splicing"/>
    <property type="evidence" value="ECO:0007669"/>
    <property type="project" value="UniProtKB-KW"/>
</dbReference>
<protein>
    <recommendedName>
        <fullName evidence="4">Suppressor of white apricot N-terminal domain-containing protein</fullName>
    </recommendedName>
</protein>
<evidence type="ECO:0000256" key="1">
    <source>
        <dbReference type="ARBA" id="ARBA00022664"/>
    </source>
</evidence>
<feature type="compositionally biased region" description="Basic and acidic residues" evidence="3">
    <location>
        <begin position="263"/>
        <end position="276"/>
    </location>
</feature>
<dbReference type="PANTHER" id="PTHR13161">
    <property type="entry name" value="SPLICING FACTOR SUPPRESSOR OF WHITE APRICOT"/>
    <property type="match status" value="1"/>
</dbReference>
<feature type="compositionally biased region" description="Basic and acidic residues" evidence="3">
    <location>
        <begin position="284"/>
        <end position="296"/>
    </location>
</feature>
<feature type="compositionally biased region" description="Acidic residues" evidence="3">
    <location>
        <begin position="186"/>
        <end position="214"/>
    </location>
</feature>
<keyword evidence="1" id="KW-0507">mRNA processing</keyword>
<gene>
    <name evidence="5" type="ORF">DCAR_0729570</name>
</gene>
<dbReference type="SMART" id="SM01141">
    <property type="entry name" value="DRY_EERY"/>
    <property type="match status" value="1"/>
</dbReference>
<keyword evidence="2" id="KW-0508">mRNA splicing</keyword>
<dbReference type="AlphaFoldDB" id="A0AAF0XL87"/>
<reference evidence="5" key="2">
    <citation type="submission" date="2022-03" db="EMBL/GenBank/DDBJ databases">
        <title>Draft title - Genomic analysis of global carrot germplasm unveils the trajectory of domestication and the origin of high carotenoid orange carrot.</title>
        <authorList>
            <person name="Iorizzo M."/>
            <person name="Ellison S."/>
            <person name="Senalik D."/>
            <person name="Macko-Podgorni A."/>
            <person name="Grzebelus D."/>
            <person name="Bostan H."/>
            <person name="Rolling W."/>
            <person name="Curaba J."/>
            <person name="Simon P."/>
        </authorList>
    </citation>
    <scope>NUCLEOTIDE SEQUENCE</scope>
    <source>
        <tissue evidence="5">Leaf</tissue>
    </source>
</reference>
<evidence type="ECO:0000256" key="2">
    <source>
        <dbReference type="ARBA" id="ARBA00023187"/>
    </source>
</evidence>
<feature type="compositionally biased region" description="Basic residues" evidence="3">
    <location>
        <begin position="481"/>
        <end position="491"/>
    </location>
</feature>
<evidence type="ECO:0000256" key="3">
    <source>
        <dbReference type="SAM" id="MobiDB-lite"/>
    </source>
</evidence>
<dbReference type="PANTHER" id="PTHR13161:SF4">
    <property type="entry name" value="CLK4-ASSOCIATING SERINE_ARGININE RICH PROTEIN"/>
    <property type="match status" value="1"/>
</dbReference>
<evidence type="ECO:0000313" key="5">
    <source>
        <dbReference type="EMBL" id="WOH10108.1"/>
    </source>
</evidence>
<reference evidence="5" key="1">
    <citation type="journal article" date="2016" name="Nat. Genet.">
        <title>A high-quality carrot genome assembly provides new insights into carotenoid accumulation and asterid genome evolution.</title>
        <authorList>
            <person name="Iorizzo M."/>
            <person name="Ellison S."/>
            <person name="Senalik D."/>
            <person name="Zeng P."/>
            <person name="Satapoomin P."/>
            <person name="Huang J."/>
            <person name="Bowman M."/>
            <person name="Iovene M."/>
            <person name="Sanseverino W."/>
            <person name="Cavagnaro P."/>
            <person name="Yildiz M."/>
            <person name="Macko-Podgorni A."/>
            <person name="Moranska E."/>
            <person name="Grzebelus E."/>
            <person name="Grzebelus D."/>
            <person name="Ashrafi H."/>
            <person name="Zheng Z."/>
            <person name="Cheng S."/>
            <person name="Spooner D."/>
            <person name="Van Deynze A."/>
            <person name="Simon P."/>
        </authorList>
    </citation>
    <scope>NUCLEOTIDE SEQUENCE</scope>
    <source>
        <tissue evidence="5">Leaf</tissue>
    </source>
</reference>
<feature type="domain" description="Suppressor of white apricot N-terminal" evidence="4">
    <location>
        <begin position="39"/>
        <end position="178"/>
    </location>
</feature>
<dbReference type="InterPro" id="IPR019147">
    <property type="entry name" value="SWAP_N_domain"/>
</dbReference>
<accession>A0AAF0XL87</accession>
<dbReference type="Pfam" id="PF09750">
    <property type="entry name" value="DRY_EERY"/>
    <property type="match status" value="1"/>
</dbReference>
<dbReference type="GO" id="GO:0006397">
    <property type="term" value="P:mRNA processing"/>
    <property type="evidence" value="ECO:0007669"/>
    <property type="project" value="UniProtKB-KW"/>
</dbReference>
<feature type="region of interest" description="Disordered" evidence="3">
    <location>
        <begin position="154"/>
        <end position="216"/>
    </location>
</feature>
<evidence type="ECO:0000259" key="4">
    <source>
        <dbReference type="SMART" id="SM01141"/>
    </source>
</evidence>
<feature type="compositionally biased region" description="Basic and acidic residues" evidence="3">
    <location>
        <begin position="237"/>
        <end position="253"/>
    </location>
</feature>